<gene>
    <name evidence="1" type="ORF">U9M48_042490</name>
</gene>
<sequence length="179" mass="20575">MWHGVIFAESKSEHQKPAGLLQPLPIPMWKWDEIGMDFVTGLPKTPKGNDAVWVIVDRLTKTAHFLPVRTNYKGARLAKLYIENINSVDRGTRFTSKFGKVFKKQWAQDFGTAYHPRTDGRTKRVNQVMEDMLRACALAYGANWEAGLPFASFRTTMGVKPVWVWRHLKLYMGENVEPH</sequence>
<dbReference type="InterPro" id="IPR012337">
    <property type="entry name" value="RNaseH-like_sf"/>
</dbReference>
<evidence type="ECO:0000313" key="1">
    <source>
        <dbReference type="EMBL" id="WVZ96910.1"/>
    </source>
</evidence>
<name>A0AAQ3XG75_PASNO</name>
<dbReference type="InterPro" id="IPR036397">
    <property type="entry name" value="RNaseH_sf"/>
</dbReference>
<dbReference type="PANTHER" id="PTHR45835">
    <property type="entry name" value="YALI0A06105P"/>
    <property type="match status" value="1"/>
</dbReference>
<dbReference type="PANTHER" id="PTHR45835:SF99">
    <property type="entry name" value="CHROMO DOMAIN-CONTAINING PROTEIN-RELATED"/>
    <property type="match status" value="1"/>
</dbReference>
<protein>
    <submittedName>
        <fullName evidence="1">Uncharacterized protein</fullName>
    </submittedName>
</protein>
<accession>A0AAQ3XG75</accession>
<dbReference type="Gene3D" id="3.30.420.10">
    <property type="entry name" value="Ribonuclease H-like superfamily/Ribonuclease H"/>
    <property type="match status" value="1"/>
</dbReference>
<dbReference type="SUPFAM" id="SSF53098">
    <property type="entry name" value="Ribonuclease H-like"/>
    <property type="match status" value="1"/>
</dbReference>
<organism evidence="1 2">
    <name type="scientific">Paspalum notatum var. saurae</name>
    <dbReference type="NCBI Taxonomy" id="547442"/>
    <lineage>
        <taxon>Eukaryota</taxon>
        <taxon>Viridiplantae</taxon>
        <taxon>Streptophyta</taxon>
        <taxon>Embryophyta</taxon>
        <taxon>Tracheophyta</taxon>
        <taxon>Spermatophyta</taxon>
        <taxon>Magnoliopsida</taxon>
        <taxon>Liliopsida</taxon>
        <taxon>Poales</taxon>
        <taxon>Poaceae</taxon>
        <taxon>PACMAD clade</taxon>
        <taxon>Panicoideae</taxon>
        <taxon>Andropogonodae</taxon>
        <taxon>Paspaleae</taxon>
        <taxon>Paspalinae</taxon>
        <taxon>Paspalum</taxon>
    </lineage>
</organism>
<reference evidence="1 2" key="1">
    <citation type="submission" date="2024-02" db="EMBL/GenBank/DDBJ databases">
        <title>High-quality chromosome-scale genome assembly of Pensacola bahiagrass (Paspalum notatum Flugge var. saurae).</title>
        <authorList>
            <person name="Vega J.M."/>
            <person name="Podio M."/>
            <person name="Orjuela J."/>
            <person name="Siena L.A."/>
            <person name="Pessino S.C."/>
            <person name="Combes M.C."/>
            <person name="Mariac C."/>
            <person name="Albertini E."/>
            <person name="Pupilli F."/>
            <person name="Ortiz J.P.A."/>
            <person name="Leblanc O."/>
        </authorList>
    </citation>
    <scope>NUCLEOTIDE SEQUENCE [LARGE SCALE GENOMIC DNA]</scope>
    <source>
        <strain evidence="1">R1</strain>
        <tissue evidence="1">Leaf</tissue>
    </source>
</reference>
<keyword evidence="2" id="KW-1185">Reference proteome</keyword>
<evidence type="ECO:0000313" key="2">
    <source>
        <dbReference type="Proteomes" id="UP001341281"/>
    </source>
</evidence>
<proteinExistence type="predicted"/>
<dbReference type="Proteomes" id="UP001341281">
    <property type="component" value="Chromosome 10"/>
</dbReference>
<dbReference type="EMBL" id="CP144754">
    <property type="protein sequence ID" value="WVZ96910.1"/>
    <property type="molecule type" value="Genomic_DNA"/>
</dbReference>
<dbReference type="GO" id="GO:0003676">
    <property type="term" value="F:nucleic acid binding"/>
    <property type="evidence" value="ECO:0007669"/>
    <property type="project" value="InterPro"/>
</dbReference>
<dbReference type="AlphaFoldDB" id="A0AAQ3XG75"/>